<gene>
    <name evidence="1" type="ORF">BABINDRAFT_124615</name>
</gene>
<sequence>MCIRLFYFTYRIFLQRCLFRLLRRIRYFRYNIHGTRVTGLLSYLRGLTCGTMLDFAIPQSPHSCDIDDFIVVILIISKLLNSINVNTATIKKSRPDIGQTQLPKATTLPNDIFITLSHK</sequence>
<evidence type="ECO:0000313" key="2">
    <source>
        <dbReference type="Proteomes" id="UP000094336"/>
    </source>
</evidence>
<organism evidence="1 2">
    <name type="scientific">Babjeviella inositovora NRRL Y-12698</name>
    <dbReference type="NCBI Taxonomy" id="984486"/>
    <lineage>
        <taxon>Eukaryota</taxon>
        <taxon>Fungi</taxon>
        <taxon>Dikarya</taxon>
        <taxon>Ascomycota</taxon>
        <taxon>Saccharomycotina</taxon>
        <taxon>Pichiomycetes</taxon>
        <taxon>Serinales incertae sedis</taxon>
        <taxon>Babjeviella</taxon>
    </lineage>
</organism>
<dbReference type="RefSeq" id="XP_018985857.1">
    <property type="nucleotide sequence ID" value="XM_019126972.1"/>
</dbReference>
<name>A0A1E3QS59_9ASCO</name>
<proteinExistence type="predicted"/>
<dbReference type="AlphaFoldDB" id="A0A1E3QS59"/>
<dbReference type="GeneID" id="30144826"/>
<evidence type="ECO:0000313" key="1">
    <source>
        <dbReference type="EMBL" id="ODQ80529.1"/>
    </source>
</evidence>
<reference evidence="2" key="1">
    <citation type="submission" date="2016-05" db="EMBL/GenBank/DDBJ databases">
        <title>Comparative genomics of biotechnologically important yeasts.</title>
        <authorList>
            <consortium name="DOE Joint Genome Institute"/>
            <person name="Riley R."/>
            <person name="Haridas S."/>
            <person name="Wolfe K.H."/>
            <person name="Lopes M.R."/>
            <person name="Hittinger C.T."/>
            <person name="Goker M."/>
            <person name="Salamov A."/>
            <person name="Wisecaver J."/>
            <person name="Long T.M."/>
            <person name="Aerts A.L."/>
            <person name="Barry K."/>
            <person name="Choi C."/>
            <person name="Clum A."/>
            <person name="Coughlan A.Y."/>
            <person name="Deshpande S."/>
            <person name="Douglass A.P."/>
            <person name="Hanson S.J."/>
            <person name="Klenk H.-P."/>
            <person name="Labutti K."/>
            <person name="Lapidus A."/>
            <person name="Lindquist E."/>
            <person name="Lipzen A."/>
            <person name="Meier-Kolthoff J.P."/>
            <person name="Ohm R.A."/>
            <person name="Otillar R.P."/>
            <person name="Pangilinan J."/>
            <person name="Peng Y."/>
            <person name="Rokas A."/>
            <person name="Rosa C.A."/>
            <person name="Scheuner C."/>
            <person name="Sibirny A.A."/>
            <person name="Slot J.C."/>
            <person name="Stielow J.B."/>
            <person name="Sun H."/>
            <person name="Kurtzman C.P."/>
            <person name="Blackwell M."/>
            <person name="Grigoriev I.V."/>
            <person name="Jeffries T.W."/>
        </authorList>
    </citation>
    <scope>NUCLEOTIDE SEQUENCE [LARGE SCALE GENOMIC DNA]</scope>
    <source>
        <strain evidence="2">NRRL Y-12698</strain>
    </source>
</reference>
<dbReference type="Proteomes" id="UP000094336">
    <property type="component" value="Unassembled WGS sequence"/>
</dbReference>
<dbReference type="EMBL" id="KV454429">
    <property type="protein sequence ID" value="ODQ80529.1"/>
    <property type="molecule type" value="Genomic_DNA"/>
</dbReference>
<accession>A0A1E3QS59</accession>
<keyword evidence="2" id="KW-1185">Reference proteome</keyword>
<protein>
    <submittedName>
        <fullName evidence="1">Uncharacterized protein</fullName>
    </submittedName>
</protein>